<feature type="domain" description="Polycystin" evidence="9">
    <location>
        <begin position="297"/>
        <end position="464"/>
    </location>
</feature>
<dbReference type="PRINTS" id="PR01433">
    <property type="entry name" value="POLYCYSTIN2"/>
</dbReference>
<feature type="region of interest" description="Disordered" evidence="7">
    <location>
        <begin position="60"/>
        <end position="81"/>
    </location>
</feature>
<keyword evidence="4 8" id="KW-1133">Transmembrane helix</keyword>
<dbReference type="Proteomes" id="UP001558652">
    <property type="component" value="Unassembled WGS sequence"/>
</dbReference>
<feature type="transmembrane region" description="Helical" evidence="8">
    <location>
        <begin position="249"/>
        <end position="274"/>
    </location>
</feature>
<dbReference type="InterPro" id="IPR046791">
    <property type="entry name" value="Polycystin_dom"/>
</dbReference>
<evidence type="ECO:0000256" key="5">
    <source>
        <dbReference type="ARBA" id="ARBA00023136"/>
    </source>
</evidence>
<dbReference type="EMBL" id="JBFDAA010000015">
    <property type="protein sequence ID" value="KAL1117582.1"/>
    <property type="molecule type" value="Genomic_DNA"/>
</dbReference>
<comment type="caution">
    <text evidence="10">The sequence shown here is derived from an EMBL/GenBank/DDBJ whole genome shotgun (WGS) entry which is preliminary data.</text>
</comment>
<protein>
    <recommendedName>
        <fullName evidence="9">Polycystin domain-containing protein</fullName>
    </recommendedName>
</protein>
<evidence type="ECO:0000256" key="3">
    <source>
        <dbReference type="ARBA" id="ARBA00022692"/>
    </source>
</evidence>
<evidence type="ECO:0000313" key="11">
    <source>
        <dbReference type="Proteomes" id="UP001558652"/>
    </source>
</evidence>
<evidence type="ECO:0000256" key="6">
    <source>
        <dbReference type="PIRSR" id="PIRSR603915-2"/>
    </source>
</evidence>
<reference evidence="10 11" key="1">
    <citation type="submission" date="2024-07" db="EMBL/GenBank/DDBJ databases">
        <title>Chromosome-level genome assembly of the water stick insect Ranatra chinensis (Heteroptera: Nepidae).</title>
        <authorList>
            <person name="Liu X."/>
        </authorList>
    </citation>
    <scope>NUCLEOTIDE SEQUENCE [LARGE SCALE GENOMIC DNA]</scope>
    <source>
        <strain evidence="10">Cailab_2021Rc</strain>
        <tissue evidence="10">Muscle</tissue>
    </source>
</reference>
<evidence type="ECO:0000256" key="2">
    <source>
        <dbReference type="ARBA" id="ARBA00007200"/>
    </source>
</evidence>
<name>A0ABD0Y2Z0_9HEMI</name>
<dbReference type="AlphaFoldDB" id="A0ABD0Y2Z0"/>
<organism evidence="10 11">
    <name type="scientific">Ranatra chinensis</name>
    <dbReference type="NCBI Taxonomy" id="642074"/>
    <lineage>
        <taxon>Eukaryota</taxon>
        <taxon>Metazoa</taxon>
        <taxon>Ecdysozoa</taxon>
        <taxon>Arthropoda</taxon>
        <taxon>Hexapoda</taxon>
        <taxon>Insecta</taxon>
        <taxon>Pterygota</taxon>
        <taxon>Neoptera</taxon>
        <taxon>Paraneoptera</taxon>
        <taxon>Hemiptera</taxon>
        <taxon>Heteroptera</taxon>
        <taxon>Panheteroptera</taxon>
        <taxon>Nepomorpha</taxon>
        <taxon>Nepidae</taxon>
        <taxon>Ranatrinae</taxon>
        <taxon>Ranatra</taxon>
    </lineage>
</organism>
<dbReference type="InterPro" id="IPR003915">
    <property type="entry name" value="PKD_2"/>
</dbReference>
<feature type="disulfide bond" evidence="6">
    <location>
        <begin position="357"/>
        <end position="370"/>
    </location>
</feature>
<dbReference type="GO" id="GO:0016020">
    <property type="term" value="C:membrane"/>
    <property type="evidence" value="ECO:0007669"/>
    <property type="project" value="UniProtKB-SubCell"/>
</dbReference>
<keyword evidence="3 8" id="KW-0812">Transmembrane</keyword>
<evidence type="ECO:0000313" key="10">
    <source>
        <dbReference type="EMBL" id="KAL1117582.1"/>
    </source>
</evidence>
<accession>A0ABD0Y2Z0</accession>
<comment type="subcellular location">
    <subcellularLocation>
        <location evidence="1">Membrane</location>
        <topology evidence="1">Multi-pass membrane protein</topology>
    </subcellularLocation>
</comment>
<gene>
    <name evidence="10" type="ORF">AAG570_003897</name>
</gene>
<dbReference type="PANTHER" id="PTHR10877">
    <property type="entry name" value="POLYCYSTIN FAMILY MEMBER"/>
    <property type="match status" value="1"/>
</dbReference>
<comment type="similarity">
    <text evidence="2">Belongs to the polycystin family.</text>
</comment>
<evidence type="ECO:0000259" key="9">
    <source>
        <dbReference type="Pfam" id="PF20519"/>
    </source>
</evidence>
<dbReference type="PANTHER" id="PTHR10877:SF183">
    <property type="entry name" value="AT14535P-RELATED"/>
    <property type="match status" value="1"/>
</dbReference>
<dbReference type="Pfam" id="PF20519">
    <property type="entry name" value="Polycystin_dom"/>
    <property type="match status" value="1"/>
</dbReference>
<proteinExistence type="inferred from homology"/>
<keyword evidence="11" id="KW-1185">Reference proteome</keyword>
<evidence type="ECO:0000256" key="8">
    <source>
        <dbReference type="SAM" id="Phobius"/>
    </source>
</evidence>
<evidence type="ECO:0000256" key="1">
    <source>
        <dbReference type="ARBA" id="ARBA00004141"/>
    </source>
</evidence>
<evidence type="ECO:0000256" key="7">
    <source>
        <dbReference type="SAM" id="MobiDB-lite"/>
    </source>
</evidence>
<keyword evidence="5 8" id="KW-0472">Membrane</keyword>
<sequence length="515" mass="58290">MLYPAMLQVVRGHMHHPSCRKKDYRDYACRPWTSGRVGGASPLCDVCCLLKRGDANQATGVTRPGQDSKLLKTGSRGKPVRRSPGHLHSCWARSISELSVCPWLYHSLFGPVDGSVVVLLGALKISADSFLTIDVVDAEETLLETEYGSTFGESPDDFLKPIMADATKDSDSLGEERLEKWKAYKRLSPKPYENTKLPEKPPPLGSKIIAVQTEKAQSVPEVHRKVPKVTAPLDENQRRKKLLCLFREFVAHCVFVILVTIVAFGRINPIMYYFGDALHRLFTTKVFYDEHVKMTTFQDINTVDEFWKYLRGDFLDMLFMNFDKETPNRFEDALIILQNALIGAVRIRQVRVRNDSCTVPDAFRGDFPGCYHYYSKDGEDKEPYGLNEGTAWTYNEPSTLGSGWYNGRISWYGGGGYYVDLFNNLEECNQALEDLWNNTWIDRGTRAVFIDFTAYSPNVNLFCSASTPQLGSEGELPRAQHESDFGPVNSQKQQRFTELPSTVMLPPLSRGSFVF</sequence>
<evidence type="ECO:0000256" key="4">
    <source>
        <dbReference type="ARBA" id="ARBA00022989"/>
    </source>
</evidence>
<dbReference type="InterPro" id="IPR051223">
    <property type="entry name" value="Polycystin"/>
</dbReference>